<comment type="caution">
    <text evidence="1">The sequence shown here is derived from an EMBL/GenBank/DDBJ whole genome shotgun (WGS) entry which is preliminary data.</text>
</comment>
<dbReference type="AlphaFoldDB" id="A0A0F9GRS1"/>
<dbReference type="EMBL" id="LAZR01017178">
    <property type="protein sequence ID" value="KKM01500.1"/>
    <property type="molecule type" value="Genomic_DNA"/>
</dbReference>
<name>A0A0F9GRS1_9ZZZZ</name>
<gene>
    <name evidence="1" type="ORF">LCGC14_1793760</name>
</gene>
<accession>A0A0F9GRS1</accession>
<reference evidence="1" key="1">
    <citation type="journal article" date="2015" name="Nature">
        <title>Complex archaea that bridge the gap between prokaryotes and eukaryotes.</title>
        <authorList>
            <person name="Spang A."/>
            <person name="Saw J.H."/>
            <person name="Jorgensen S.L."/>
            <person name="Zaremba-Niedzwiedzka K."/>
            <person name="Martijn J."/>
            <person name="Lind A.E."/>
            <person name="van Eijk R."/>
            <person name="Schleper C."/>
            <person name="Guy L."/>
            <person name="Ettema T.J."/>
        </authorList>
    </citation>
    <scope>NUCLEOTIDE SEQUENCE</scope>
</reference>
<sequence>MKVEIKLKDSNEIKKPLPTNPTKITIGNKMVDFENEYESGYLLYSDFEKIIIKEEK</sequence>
<proteinExistence type="predicted"/>
<organism evidence="1">
    <name type="scientific">marine sediment metagenome</name>
    <dbReference type="NCBI Taxonomy" id="412755"/>
    <lineage>
        <taxon>unclassified sequences</taxon>
        <taxon>metagenomes</taxon>
        <taxon>ecological metagenomes</taxon>
    </lineage>
</organism>
<protein>
    <submittedName>
        <fullName evidence="1">Uncharacterized protein</fullName>
    </submittedName>
</protein>
<evidence type="ECO:0000313" key="1">
    <source>
        <dbReference type="EMBL" id="KKM01500.1"/>
    </source>
</evidence>